<dbReference type="AlphaFoldDB" id="A0AA38IXJ4"/>
<dbReference type="EC" id="2.5.1.46" evidence="5"/>
<dbReference type="Gene3D" id="3.40.910.10">
    <property type="entry name" value="Deoxyhypusine synthase"/>
    <property type="match status" value="1"/>
</dbReference>
<dbReference type="FunFam" id="3.40.910.10:FF:000001">
    <property type="entry name" value="Probable deoxyhypusine synthase"/>
    <property type="match status" value="1"/>
</dbReference>
<dbReference type="GO" id="GO:0034038">
    <property type="term" value="F:deoxyhypusine synthase activity"/>
    <property type="evidence" value="ECO:0007669"/>
    <property type="project" value="UniProtKB-EC"/>
</dbReference>
<keyword evidence="6" id="KW-0808">Transferase</keyword>
<dbReference type="PANTHER" id="PTHR11703:SF0">
    <property type="entry name" value="DEOXYHYPUSINE SYNTHASE"/>
    <property type="match status" value="1"/>
</dbReference>
<gene>
    <name evidence="9" type="ORF">Zmor_005298</name>
</gene>
<comment type="similarity">
    <text evidence="4">Belongs to the deoxyhypusine synthase family.</text>
</comment>
<dbReference type="PANTHER" id="PTHR11703">
    <property type="entry name" value="DEOXYHYPUSINE SYNTHASE"/>
    <property type="match status" value="1"/>
</dbReference>
<evidence type="ECO:0000256" key="6">
    <source>
        <dbReference type="ARBA" id="ARBA00022679"/>
    </source>
</evidence>
<keyword evidence="8" id="KW-0386">Hypusine biosynthesis</keyword>
<reference evidence="9" key="1">
    <citation type="journal article" date="2023" name="G3 (Bethesda)">
        <title>Whole genome assemblies of Zophobas morio and Tenebrio molitor.</title>
        <authorList>
            <person name="Kaur S."/>
            <person name="Stinson S.A."/>
            <person name="diCenzo G.C."/>
        </authorList>
    </citation>
    <scope>NUCLEOTIDE SEQUENCE</scope>
    <source>
        <strain evidence="9">QUZm001</strain>
    </source>
</reference>
<sequence length="361" mass="40353">MAVPLESVSDAVLQKTKDSSLLKEKVAGYDWGQGLNYDKLLNSFLHTGFQATNFGLAVEEINRMIECRKAPISEDRYVDDEDPFIGVKSNCTIFLGYTSNIVSSGLRETIKFLVQHKMVDCIVTTAGGVEEDFIKCMASTYLGDFSLDGVNLRNNGINRIGNLLVPNDNYCEFENWIMPLLDEMLNEQKQGALWSPSKVINRLGERINNEESIYYWTAKNKIPVFCPALTDGSIGDMMFMHSFRNPGLILDIISDLRQLNLMAMKSIHSGMIIIGGGLVKHHICNANLMRNGADYCVYLNTSSEFDGSDSGARPDEAKSWGKIKKEAKPVKIYAEASLVFPLLVAQTFAKEFHSKEELTNK</sequence>
<dbReference type="Proteomes" id="UP001168821">
    <property type="component" value="Unassembled WGS sequence"/>
</dbReference>
<evidence type="ECO:0000256" key="1">
    <source>
        <dbReference type="ARBA" id="ARBA00000952"/>
    </source>
</evidence>
<proteinExistence type="inferred from homology"/>
<protein>
    <recommendedName>
        <fullName evidence="5">deoxyhypusine synthase</fullName>
        <ecNumber evidence="5">2.5.1.46</ecNumber>
    </recommendedName>
</protein>
<evidence type="ECO:0000256" key="2">
    <source>
        <dbReference type="ARBA" id="ARBA00001911"/>
    </source>
</evidence>
<comment type="catalytic activity">
    <reaction evidence="1">
        <text>[eIF5A protein]-L-lysine + spermidine = [eIF5A protein]-deoxyhypusine + propane-1,3-diamine</text>
        <dbReference type="Rhea" id="RHEA:33299"/>
        <dbReference type="Rhea" id="RHEA-COMP:10143"/>
        <dbReference type="Rhea" id="RHEA-COMP:10144"/>
        <dbReference type="ChEBI" id="CHEBI:29969"/>
        <dbReference type="ChEBI" id="CHEBI:57484"/>
        <dbReference type="ChEBI" id="CHEBI:57834"/>
        <dbReference type="ChEBI" id="CHEBI:82657"/>
        <dbReference type="EC" id="2.5.1.46"/>
    </reaction>
</comment>
<dbReference type="InterPro" id="IPR036982">
    <property type="entry name" value="Deoxyhypusine_synthase_sf"/>
</dbReference>
<evidence type="ECO:0000256" key="4">
    <source>
        <dbReference type="ARBA" id="ARBA00009892"/>
    </source>
</evidence>
<keyword evidence="10" id="KW-1185">Reference proteome</keyword>
<evidence type="ECO:0000313" key="9">
    <source>
        <dbReference type="EMBL" id="KAJ3660869.1"/>
    </source>
</evidence>
<evidence type="ECO:0000256" key="3">
    <source>
        <dbReference type="ARBA" id="ARBA00005041"/>
    </source>
</evidence>
<dbReference type="NCBIfam" id="TIGR00321">
    <property type="entry name" value="dhys"/>
    <property type="match status" value="1"/>
</dbReference>
<dbReference type="InterPro" id="IPR029035">
    <property type="entry name" value="DHS-like_NAD/FAD-binding_dom"/>
</dbReference>
<evidence type="ECO:0000256" key="5">
    <source>
        <dbReference type="ARBA" id="ARBA00012683"/>
    </source>
</evidence>
<comment type="cofactor">
    <cofactor evidence="2">
        <name>NAD(+)</name>
        <dbReference type="ChEBI" id="CHEBI:57540"/>
    </cofactor>
</comment>
<evidence type="ECO:0000256" key="7">
    <source>
        <dbReference type="ARBA" id="ARBA00023027"/>
    </source>
</evidence>
<comment type="pathway">
    <text evidence="3">Protein modification; eIF5A hypusination.</text>
</comment>
<keyword evidence="7" id="KW-0520">NAD</keyword>
<accession>A0AA38IXJ4</accession>
<dbReference type="SUPFAM" id="SSF52467">
    <property type="entry name" value="DHS-like NAD/FAD-binding domain"/>
    <property type="match status" value="1"/>
</dbReference>
<dbReference type="GO" id="GO:0005737">
    <property type="term" value="C:cytoplasm"/>
    <property type="evidence" value="ECO:0007669"/>
    <property type="project" value="TreeGrafter"/>
</dbReference>
<evidence type="ECO:0000313" key="10">
    <source>
        <dbReference type="Proteomes" id="UP001168821"/>
    </source>
</evidence>
<name>A0AA38IXJ4_9CUCU</name>
<dbReference type="Pfam" id="PF01916">
    <property type="entry name" value="DS"/>
    <property type="match status" value="1"/>
</dbReference>
<dbReference type="EMBL" id="JALNTZ010000002">
    <property type="protein sequence ID" value="KAJ3660869.1"/>
    <property type="molecule type" value="Genomic_DNA"/>
</dbReference>
<dbReference type="InterPro" id="IPR002773">
    <property type="entry name" value="Deoxyhypusine_synthase"/>
</dbReference>
<comment type="caution">
    <text evidence="9">The sequence shown here is derived from an EMBL/GenBank/DDBJ whole genome shotgun (WGS) entry which is preliminary data.</text>
</comment>
<evidence type="ECO:0000256" key="8">
    <source>
        <dbReference type="ARBA" id="ARBA00023256"/>
    </source>
</evidence>
<organism evidence="9 10">
    <name type="scientific">Zophobas morio</name>
    <dbReference type="NCBI Taxonomy" id="2755281"/>
    <lineage>
        <taxon>Eukaryota</taxon>
        <taxon>Metazoa</taxon>
        <taxon>Ecdysozoa</taxon>
        <taxon>Arthropoda</taxon>
        <taxon>Hexapoda</taxon>
        <taxon>Insecta</taxon>
        <taxon>Pterygota</taxon>
        <taxon>Neoptera</taxon>
        <taxon>Endopterygota</taxon>
        <taxon>Coleoptera</taxon>
        <taxon>Polyphaga</taxon>
        <taxon>Cucujiformia</taxon>
        <taxon>Tenebrionidae</taxon>
        <taxon>Zophobas</taxon>
    </lineage>
</organism>